<dbReference type="GO" id="GO:0046983">
    <property type="term" value="F:protein dimerization activity"/>
    <property type="evidence" value="ECO:0007669"/>
    <property type="project" value="InterPro"/>
</dbReference>
<gene>
    <name evidence="3" type="ORF">TRICI_006189</name>
</gene>
<dbReference type="InterPro" id="IPR036638">
    <property type="entry name" value="HLH_DNA-bd_sf"/>
</dbReference>
<feature type="domain" description="BHLH" evidence="2">
    <location>
        <begin position="58"/>
        <end position="117"/>
    </location>
</feature>
<protein>
    <recommendedName>
        <fullName evidence="2">BHLH domain-containing protein</fullName>
    </recommendedName>
</protein>
<feature type="compositionally biased region" description="Low complexity" evidence="1">
    <location>
        <begin position="1"/>
        <end position="10"/>
    </location>
</feature>
<proteinExistence type="predicted"/>
<feature type="compositionally biased region" description="Basic and acidic residues" evidence="1">
    <location>
        <begin position="53"/>
        <end position="66"/>
    </location>
</feature>
<dbReference type="SUPFAM" id="SSF47459">
    <property type="entry name" value="HLH, helix-loop-helix DNA-binding domain"/>
    <property type="match status" value="1"/>
</dbReference>
<dbReference type="SMART" id="SM00353">
    <property type="entry name" value="HLH"/>
    <property type="match status" value="1"/>
</dbReference>
<dbReference type="EMBL" id="SWFS01000498">
    <property type="protein sequence ID" value="KAA8900586.1"/>
    <property type="molecule type" value="Genomic_DNA"/>
</dbReference>
<feature type="region of interest" description="Disordered" evidence="1">
    <location>
        <begin position="124"/>
        <end position="147"/>
    </location>
</feature>
<feature type="compositionally biased region" description="Polar residues" evidence="1">
    <location>
        <begin position="34"/>
        <end position="52"/>
    </location>
</feature>
<sequence length="147" mass="16123">MSSTATATATVPPSGANLRPLRPLPAPPSRPYTILQSTAPSKVTKPRSTGTSSEKKEARKLAHSDIERKRRLKINHQFDQLKALVPACTQFKAASGGDSGLHKLEILQHTVRYIEHLHTCLQLSRRGSSEDDSDDSQRRMSIASLLS</sequence>
<evidence type="ECO:0000256" key="1">
    <source>
        <dbReference type="SAM" id="MobiDB-lite"/>
    </source>
</evidence>
<dbReference type="Pfam" id="PF00010">
    <property type="entry name" value="HLH"/>
    <property type="match status" value="1"/>
</dbReference>
<dbReference type="CDD" id="cd00083">
    <property type="entry name" value="bHLH_SF"/>
    <property type="match status" value="1"/>
</dbReference>
<evidence type="ECO:0000313" key="4">
    <source>
        <dbReference type="Proteomes" id="UP000761534"/>
    </source>
</evidence>
<reference evidence="3" key="1">
    <citation type="journal article" date="2019" name="G3 (Bethesda)">
        <title>Genome Assemblies of Two Rare Opportunistic Yeast Pathogens: Diutina rugosa (syn. Candida rugosa) and Trichomonascus ciferrii (syn. Candida ciferrii).</title>
        <authorList>
            <person name="Mixao V."/>
            <person name="Saus E."/>
            <person name="Hansen A.P."/>
            <person name="Lass-Florl C."/>
            <person name="Gabaldon T."/>
        </authorList>
    </citation>
    <scope>NUCLEOTIDE SEQUENCE</scope>
    <source>
        <strain evidence="3">CBS 4856</strain>
    </source>
</reference>
<dbReference type="Gene3D" id="4.10.280.10">
    <property type="entry name" value="Helix-loop-helix DNA-binding domain"/>
    <property type="match status" value="1"/>
</dbReference>
<name>A0A642UK83_9ASCO</name>
<feature type="region of interest" description="Disordered" evidence="1">
    <location>
        <begin position="1"/>
        <end position="66"/>
    </location>
</feature>
<accession>A0A642UK83</accession>
<dbReference type="PANTHER" id="PTHR46266:SF4">
    <property type="entry name" value="TRANSCRIPTION FACTOR TT8"/>
    <property type="match status" value="1"/>
</dbReference>
<organism evidence="3 4">
    <name type="scientific">Trichomonascus ciferrii</name>
    <dbReference type="NCBI Taxonomy" id="44093"/>
    <lineage>
        <taxon>Eukaryota</taxon>
        <taxon>Fungi</taxon>
        <taxon>Dikarya</taxon>
        <taxon>Ascomycota</taxon>
        <taxon>Saccharomycotina</taxon>
        <taxon>Dipodascomycetes</taxon>
        <taxon>Dipodascales</taxon>
        <taxon>Trichomonascaceae</taxon>
        <taxon>Trichomonascus</taxon>
        <taxon>Trichomonascus ciferrii complex</taxon>
    </lineage>
</organism>
<dbReference type="InterPro" id="IPR011598">
    <property type="entry name" value="bHLH_dom"/>
</dbReference>
<dbReference type="Proteomes" id="UP000761534">
    <property type="component" value="Unassembled WGS sequence"/>
</dbReference>
<dbReference type="OrthoDB" id="690068at2759"/>
<dbReference type="AlphaFoldDB" id="A0A642UK83"/>
<keyword evidence="4" id="KW-1185">Reference proteome</keyword>
<dbReference type="PROSITE" id="PS50888">
    <property type="entry name" value="BHLH"/>
    <property type="match status" value="1"/>
</dbReference>
<evidence type="ECO:0000313" key="3">
    <source>
        <dbReference type="EMBL" id="KAA8900586.1"/>
    </source>
</evidence>
<dbReference type="PANTHER" id="PTHR46266">
    <property type="entry name" value="TRANSCRIPTION FACTOR TT8"/>
    <property type="match status" value="1"/>
</dbReference>
<evidence type="ECO:0000259" key="2">
    <source>
        <dbReference type="PROSITE" id="PS50888"/>
    </source>
</evidence>
<comment type="caution">
    <text evidence="3">The sequence shown here is derived from an EMBL/GenBank/DDBJ whole genome shotgun (WGS) entry which is preliminary data.</text>
</comment>
<dbReference type="VEuPathDB" id="FungiDB:TRICI_006189"/>